<dbReference type="PROSITE" id="PS50031">
    <property type="entry name" value="EH"/>
    <property type="match status" value="2"/>
</dbReference>
<feature type="region of interest" description="Disordered" evidence="3">
    <location>
        <begin position="1579"/>
        <end position="1684"/>
    </location>
</feature>
<sequence>MPLTSHTICIRTVVKTLTNHTICIKTVVKALTSHAGGLVPGHHVKRMVLSCHCPTNLLQSRKNSAVVTFVVQQPSAREAGGVRGERSATGMVYRRTGLTSPAPPQQQLFPGEWTYGYGRPPSQVCFRIMEEGGGKADGLNWPAVSDEQRALYELLFYSQGPLDGYLLGENVRDLFLKSGLSLRVLSQIWNLADVSKDNVLNVHEFVLAMHVTRGLLKGLQLPETLPRKLTPPSTEPVLLPPVTPQEKEGYTRMFQALDSNGQGSISSETVRTVFEATRQPPEVLARVWDLADVSRDGRLDEQEFCLACHLLRLATTGRSLAGPVDVFVLLPERVAPQSLQSRKRRVQKYEENKQKLMSLKEKRKKQVLQENQRLQLQQEKLQLLTELFTLQKKSGKLSVEEEVFKTYLTQEKKEIENQEEIVFRLKKEHERVRQDTVKIILAEQKLSSDIAAIKKDTDELNRRLSACLTQATKDPDPFHQLFEQRKEKRQGSTIKDLDKIELFLPFSFNPFDVADSAQSLSQGKNLFLASSSGSDNHQQCSSQIFNELKGFGEELLLLWTSSSDSDKMEEEAEDLTFKEEPVSMADEQWLGLRWTEGEGRQKDGGALGDVERLHEKLLALKTELQKLNQSGSRLVFRNPEDYCAGRIAREEEEKAERVRVQHRSVSDRRSGQSDSLRNRHSYTSRNDGVSQAVREYRQKRQSAQNLESADTSSLPAPGDTTPHLEAPKRPPRSKKLSQHPNNPEKEHQSGNSVPLSSKNTKAPPPPSAPSTSDIEIPKAPPRKTATAKSVHQVPFHSNGQGLTLGDNSTCDTDNLSVAEKVRHLDGTITAASRTLSKTVSTTDCDIIANKGDAVTPTEVAEVRTQLQCDRMPPGIVRGEILSEQETPPKSGDKQGETQAAVRNSVTQSESLPVAMSAEAAGVGVRGGDGGQSVHETLLDLDPNCHSDPSSAYDSDADSMPPPLPVSPPPPLAAANPAPPTTCDGNMVLEESERQQRSPPAPTTTDIMDQQVMCVTQMQTGVFTLDASRVDGRGQPQPTDISGQTCFDGSLDVDTRSSHMYTVTNNTEDTVIHAGSGVQLMTGVLPSPDYSEVRGRAVSSSSSQDKGDDSSIVMKLDCSAGRDSALGDSLSSTQGERPGSLQLRASSSGSSTDRTSPLSPPLSPVSPHDLSPRGRDIVEKARHFADMVHKPRVAAKRDHSQEELDQDTLHDLELQRRAAISQSTVRRRDAQNLLSPKSTDSIEPSAPAQLNSQEPPSPEYPNSPAAKWTTASGKVVVYSENIIQEPESTEAVDRESIANLATTRRQWENIFSIEPHDQSVARVKKHPPKWEVRLPYTEKVHGSCDTLIHIQSPADSTSIMEDATSAESAIEKEIRLALEREETMRREHEELVRQLAKRQQTAATSSSMESSSDSDLHASFNEMTEADRGSRVWIRGNAAQHEDAEQEEAMQRASIPFYSQKHNSTVKDAENSTESIIEREIRLQREREVELAKQRGLSSVHVEVVPVSAIECKPHTSTEKDETDGRAADISADGESVIARELRELREREEEIRRLRENMVRLEVTASSAPSVYKSSTQSASAISLPADKHQQTIASAKQHPTNTDSRHLTSEAVPSEPLQSPPQQNQETPIEREIRLARERENELRRAKGLPELKPEQRRLPSIDDSDRHRNFSHNHSVPEPDNSIKRFASNRLQQEILTQRSREMELKGEGKIITTSEEHIQPLRYSEVTGQDRVDGTVKRNFKTPGQKANAHSTDSVPNEANANAVPSHSGKLAVGKKTHLSGGASFSYHEFKQTAESKIERELREMREREEELRQQRTATFTSPS</sequence>
<feature type="compositionally biased region" description="Basic and acidic residues" evidence="3">
    <location>
        <begin position="1169"/>
        <end position="1215"/>
    </location>
</feature>
<dbReference type="PANTHER" id="PTHR11216">
    <property type="entry name" value="EH DOMAIN"/>
    <property type="match status" value="1"/>
</dbReference>
<feature type="compositionally biased region" description="Low complexity" evidence="3">
    <location>
        <begin position="1145"/>
        <end position="1156"/>
    </location>
</feature>
<dbReference type="GO" id="GO:0005737">
    <property type="term" value="C:cytoplasm"/>
    <property type="evidence" value="ECO:0007669"/>
    <property type="project" value="TreeGrafter"/>
</dbReference>
<feature type="region of interest" description="Disordered" evidence="3">
    <location>
        <begin position="658"/>
        <end position="807"/>
    </location>
</feature>
<feature type="region of interest" description="Disordered" evidence="3">
    <location>
        <begin position="1808"/>
        <end position="1827"/>
    </location>
</feature>
<dbReference type="InterPro" id="IPR018247">
    <property type="entry name" value="EF_Hand_1_Ca_BS"/>
</dbReference>
<feature type="compositionally biased region" description="Polar residues" evidence="3">
    <location>
        <begin position="701"/>
        <end position="714"/>
    </location>
</feature>
<dbReference type="PROSITE" id="PS00018">
    <property type="entry name" value="EF_HAND_1"/>
    <property type="match status" value="2"/>
</dbReference>
<dbReference type="PANTHER" id="PTHR11216:SF174">
    <property type="entry name" value="GH06923P"/>
    <property type="match status" value="1"/>
</dbReference>
<dbReference type="InterPro" id="IPR000261">
    <property type="entry name" value="EH_dom"/>
</dbReference>
<feature type="compositionally biased region" description="Polar residues" evidence="3">
    <location>
        <begin position="1231"/>
        <end position="1253"/>
    </location>
</feature>
<organism evidence="6 7">
    <name type="scientific">Pomacea canaliculata</name>
    <name type="common">Golden apple snail</name>
    <dbReference type="NCBI Taxonomy" id="400727"/>
    <lineage>
        <taxon>Eukaryota</taxon>
        <taxon>Metazoa</taxon>
        <taxon>Spiralia</taxon>
        <taxon>Lophotrochozoa</taxon>
        <taxon>Mollusca</taxon>
        <taxon>Gastropoda</taxon>
        <taxon>Caenogastropoda</taxon>
        <taxon>Architaenioglossa</taxon>
        <taxon>Ampullarioidea</taxon>
        <taxon>Ampullariidae</taxon>
        <taxon>Pomacea</taxon>
    </lineage>
</organism>
<evidence type="ECO:0000256" key="3">
    <source>
        <dbReference type="SAM" id="MobiDB-lite"/>
    </source>
</evidence>
<dbReference type="InterPro" id="IPR011992">
    <property type="entry name" value="EF-hand-dom_pair"/>
</dbReference>
<dbReference type="GO" id="GO:0016197">
    <property type="term" value="P:endosomal transport"/>
    <property type="evidence" value="ECO:0007669"/>
    <property type="project" value="TreeGrafter"/>
</dbReference>
<feature type="compositionally biased region" description="Polar residues" evidence="3">
    <location>
        <begin position="896"/>
        <end position="910"/>
    </location>
</feature>
<feature type="compositionally biased region" description="Polar residues" evidence="3">
    <location>
        <begin position="795"/>
        <end position="807"/>
    </location>
</feature>
<dbReference type="STRING" id="400727.A0A2T7NQJ1"/>
<feature type="domain" description="EH" evidence="4">
    <location>
        <begin position="148"/>
        <end position="236"/>
    </location>
</feature>
<dbReference type="GO" id="GO:0006897">
    <property type="term" value="P:endocytosis"/>
    <property type="evidence" value="ECO:0007669"/>
    <property type="project" value="TreeGrafter"/>
</dbReference>
<proteinExistence type="predicted"/>
<feature type="compositionally biased region" description="Polar residues" evidence="3">
    <location>
        <begin position="1617"/>
        <end position="1628"/>
    </location>
</feature>
<name>A0A2T7NQJ1_POMCA</name>
<feature type="coiled-coil region" evidence="2">
    <location>
        <begin position="1537"/>
        <end position="1564"/>
    </location>
</feature>
<accession>A0A2T7NQJ1</accession>
<keyword evidence="2" id="KW-0175">Coiled coil</keyword>
<dbReference type="GO" id="GO:0005886">
    <property type="term" value="C:plasma membrane"/>
    <property type="evidence" value="ECO:0007669"/>
    <property type="project" value="TreeGrafter"/>
</dbReference>
<feature type="compositionally biased region" description="Basic and acidic residues" evidence="3">
    <location>
        <begin position="658"/>
        <end position="671"/>
    </location>
</feature>
<feature type="domain" description="EF-hand" evidence="5">
    <location>
        <begin position="279"/>
        <end position="314"/>
    </location>
</feature>
<dbReference type="InterPro" id="IPR002048">
    <property type="entry name" value="EF_hand_dom"/>
</dbReference>
<feature type="compositionally biased region" description="Basic and acidic residues" evidence="3">
    <location>
        <begin position="1808"/>
        <end position="1817"/>
    </location>
</feature>
<dbReference type="SMART" id="SM00027">
    <property type="entry name" value="EH"/>
    <property type="match status" value="2"/>
</dbReference>
<feature type="region of interest" description="Disordered" evidence="3">
    <location>
        <begin position="1122"/>
        <end position="1265"/>
    </location>
</feature>
<comment type="caution">
    <text evidence="6">The sequence shown here is derived from an EMBL/GenBank/DDBJ whole genome shotgun (WGS) entry which is preliminary data.</text>
</comment>
<evidence type="ECO:0000256" key="2">
    <source>
        <dbReference type="SAM" id="Coils"/>
    </source>
</evidence>
<feature type="coiled-coil region" evidence="2">
    <location>
        <begin position="339"/>
        <end position="384"/>
    </location>
</feature>
<keyword evidence="1" id="KW-0106">Calcium</keyword>
<dbReference type="OrthoDB" id="524326at2759"/>
<dbReference type="CDD" id="cd00052">
    <property type="entry name" value="EH"/>
    <property type="match status" value="2"/>
</dbReference>
<dbReference type="Gene3D" id="1.10.238.10">
    <property type="entry name" value="EF-hand"/>
    <property type="match status" value="2"/>
</dbReference>
<dbReference type="EMBL" id="PZQS01000010">
    <property type="protein sequence ID" value="PVD23413.1"/>
    <property type="molecule type" value="Genomic_DNA"/>
</dbReference>
<feature type="domain" description="EF-hand" evidence="5">
    <location>
        <begin position="180"/>
        <end position="215"/>
    </location>
</feature>
<feature type="region of interest" description="Disordered" evidence="3">
    <location>
        <begin position="1744"/>
        <end position="1771"/>
    </location>
</feature>
<feature type="compositionally biased region" description="Basic and acidic residues" evidence="3">
    <location>
        <begin position="1629"/>
        <end position="1670"/>
    </location>
</feature>
<dbReference type="PROSITE" id="PS50222">
    <property type="entry name" value="EF_HAND_2"/>
    <property type="match status" value="2"/>
</dbReference>
<evidence type="ECO:0000313" key="7">
    <source>
        <dbReference type="Proteomes" id="UP000245119"/>
    </source>
</evidence>
<dbReference type="SUPFAM" id="SSF47473">
    <property type="entry name" value="EF-hand"/>
    <property type="match status" value="2"/>
</dbReference>
<feature type="region of interest" description="Disordered" evidence="3">
    <location>
        <begin position="1082"/>
        <end position="1110"/>
    </location>
</feature>
<evidence type="ECO:0000259" key="5">
    <source>
        <dbReference type="PROSITE" id="PS50222"/>
    </source>
</evidence>
<feature type="coiled-coil region" evidence="2">
    <location>
        <begin position="408"/>
        <end position="435"/>
    </location>
</feature>
<dbReference type="Proteomes" id="UP000245119">
    <property type="component" value="Linkage Group LG10"/>
</dbReference>
<feature type="compositionally biased region" description="Polar residues" evidence="3">
    <location>
        <begin position="1751"/>
        <end position="1768"/>
    </location>
</feature>
<feature type="region of interest" description="Disordered" evidence="3">
    <location>
        <begin position="883"/>
        <end position="985"/>
    </location>
</feature>
<evidence type="ECO:0000259" key="4">
    <source>
        <dbReference type="PROSITE" id="PS50031"/>
    </source>
</evidence>
<feature type="compositionally biased region" description="Pro residues" evidence="3">
    <location>
        <begin position="959"/>
        <end position="979"/>
    </location>
</feature>
<dbReference type="Pfam" id="PF12763">
    <property type="entry name" value="EH"/>
    <property type="match status" value="2"/>
</dbReference>
<feature type="domain" description="EH" evidence="4">
    <location>
        <begin position="246"/>
        <end position="341"/>
    </location>
</feature>
<gene>
    <name evidence="6" type="ORF">C0Q70_16682</name>
</gene>
<reference evidence="6 7" key="1">
    <citation type="submission" date="2018-04" db="EMBL/GenBank/DDBJ databases">
        <title>The genome of golden apple snail Pomacea canaliculata provides insight into stress tolerance and invasive adaptation.</title>
        <authorList>
            <person name="Liu C."/>
            <person name="Liu B."/>
            <person name="Ren Y."/>
            <person name="Zhang Y."/>
            <person name="Wang H."/>
            <person name="Li S."/>
            <person name="Jiang F."/>
            <person name="Yin L."/>
            <person name="Zhang G."/>
            <person name="Qian W."/>
            <person name="Fan W."/>
        </authorList>
    </citation>
    <scope>NUCLEOTIDE SEQUENCE [LARGE SCALE GENOMIC DNA]</scope>
    <source>
        <strain evidence="6">SZHN2017</strain>
        <tissue evidence="6">Muscle</tissue>
    </source>
</reference>
<dbReference type="GO" id="GO:0005509">
    <property type="term" value="F:calcium ion binding"/>
    <property type="evidence" value="ECO:0007669"/>
    <property type="project" value="InterPro"/>
</dbReference>
<feature type="region of interest" description="Disordered" evidence="3">
    <location>
        <begin position="1395"/>
        <end position="1414"/>
    </location>
</feature>
<protein>
    <submittedName>
        <fullName evidence="6">Uncharacterized protein</fullName>
    </submittedName>
</protein>
<feature type="compositionally biased region" description="Polar residues" evidence="3">
    <location>
        <begin position="1591"/>
        <end position="1603"/>
    </location>
</feature>
<dbReference type="SMART" id="SM00054">
    <property type="entry name" value="EFh"/>
    <property type="match status" value="3"/>
</dbReference>
<evidence type="ECO:0000256" key="1">
    <source>
        <dbReference type="ARBA" id="ARBA00022837"/>
    </source>
</evidence>
<evidence type="ECO:0000313" key="6">
    <source>
        <dbReference type="EMBL" id="PVD23413.1"/>
    </source>
</evidence>
<keyword evidence="7" id="KW-1185">Reference proteome</keyword>